<dbReference type="Proteomes" id="UP000196531">
    <property type="component" value="Unassembled WGS sequence"/>
</dbReference>
<name>A0A1Y5F850_9BACT</name>
<evidence type="ECO:0000313" key="2">
    <source>
        <dbReference type="EMBL" id="OUR93707.1"/>
    </source>
</evidence>
<keyword evidence="1" id="KW-0732">Signal</keyword>
<feature type="chain" id="PRO_5012599282" description="Lipoprotein" evidence="1">
    <location>
        <begin position="18"/>
        <end position="261"/>
    </location>
</feature>
<protein>
    <recommendedName>
        <fullName evidence="4">Lipoprotein</fullName>
    </recommendedName>
</protein>
<sequence>MKTLFKFIILLSLSSCAYFKQLGTGPTFSSTPDSPNTARINKEFQLSDKAGKFYVHREKGFSKSKNQFIVKKTVKAGDNGKILEKLIMISKLGNLNKKLTILRPTVSEYSVWFDGKKYTTRMKINSKKRSMDVTLNSPERQWQGKRSYSFPNGDGIFCYFSQITECARATGFIEKSIKNDGGSMKVIIIWEGYPYFQEQYLNVPSSVFSRARFSYDGKNAKGERRFTLTVANQSIFYFLDKNHELSKKFWVSQGLSMVEKK</sequence>
<evidence type="ECO:0000256" key="1">
    <source>
        <dbReference type="SAM" id="SignalP"/>
    </source>
</evidence>
<comment type="caution">
    <text evidence="2">The sequence shown here is derived from an EMBL/GenBank/DDBJ whole genome shotgun (WGS) entry which is preliminary data.</text>
</comment>
<dbReference type="AlphaFoldDB" id="A0A1Y5F850"/>
<reference evidence="3" key="1">
    <citation type="journal article" date="2017" name="Proc. Natl. Acad. Sci. U.S.A.">
        <title>Simulation of Deepwater Horizon oil plume reveals substrate specialization within a complex community of hydrocarbon-degraders.</title>
        <authorList>
            <person name="Hu P."/>
            <person name="Dubinsky E.A."/>
            <person name="Probst A.J."/>
            <person name="Wang J."/>
            <person name="Sieber C.M.K."/>
            <person name="Tom L.M."/>
            <person name="Gardinali P."/>
            <person name="Banfield J.F."/>
            <person name="Atlas R.M."/>
            <person name="Andersen G.L."/>
        </authorList>
    </citation>
    <scope>NUCLEOTIDE SEQUENCE [LARGE SCALE GENOMIC DNA]</scope>
</reference>
<evidence type="ECO:0008006" key="4">
    <source>
        <dbReference type="Google" id="ProtNLM"/>
    </source>
</evidence>
<organism evidence="2 3">
    <name type="scientific">Halobacteriovorax marinus</name>
    <dbReference type="NCBI Taxonomy" id="97084"/>
    <lineage>
        <taxon>Bacteria</taxon>
        <taxon>Pseudomonadati</taxon>
        <taxon>Bdellovibrionota</taxon>
        <taxon>Bacteriovoracia</taxon>
        <taxon>Bacteriovoracales</taxon>
        <taxon>Halobacteriovoraceae</taxon>
        <taxon>Halobacteriovorax</taxon>
    </lineage>
</organism>
<feature type="signal peptide" evidence="1">
    <location>
        <begin position="1"/>
        <end position="17"/>
    </location>
</feature>
<gene>
    <name evidence="2" type="ORF">A9Q84_19790</name>
</gene>
<dbReference type="EMBL" id="MAAO01000015">
    <property type="protein sequence ID" value="OUR93707.1"/>
    <property type="molecule type" value="Genomic_DNA"/>
</dbReference>
<proteinExistence type="predicted"/>
<evidence type="ECO:0000313" key="3">
    <source>
        <dbReference type="Proteomes" id="UP000196531"/>
    </source>
</evidence>
<accession>A0A1Y5F850</accession>